<accession>A0A840X5E7</accession>
<dbReference type="AlphaFoldDB" id="A0A840X5E7"/>
<organism evidence="2 3">
    <name type="scientific">Rubricella aquisinus</name>
    <dbReference type="NCBI Taxonomy" id="2028108"/>
    <lineage>
        <taxon>Bacteria</taxon>
        <taxon>Pseudomonadati</taxon>
        <taxon>Pseudomonadota</taxon>
        <taxon>Alphaproteobacteria</taxon>
        <taxon>Rhodobacterales</taxon>
        <taxon>Paracoccaceae</taxon>
        <taxon>Rubricella</taxon>
    </lineage>
</organism>
<keyword evidence="1" id="KW-0472">Membrane</keyword>
<dbReference type="EMBL" id="JACIJS010000012">
    <property type="protein sequence ID" value="MBB5517055.1"/>
    <property type="molecule type" value="Genomic_DNA"/>
</dbReference>
<keyword evidence="1" id="KW-1133">Transmembrane helix</keyword>
<gene>
    <name evidence="2" type="ORF">FHS89_003099</name>
</gene>
<comment type="caution">
    <text evidence="2">The sequence shown here is derived from an EMBL/GenBank/DDBJ whole genome shotgun (WGS) entry which is preliminary data.</text>
</comment>
<dbReference type="Pfam" id="PF10027">
    <property type="entry name" value="DUF2269"/>
    <property type="match status" value="1"/>
</dbReference>
<evidence type="ECO:0000313" key="2">
    <source>
        <dbReference type="EMBL" id="MBB5517055.1"/>
    </source>
</evidence>
<dbReference type="Proteomes" id="UP000553766">
    <property type="component" value="Unassembled WGS sequence"/>
</dbReference>
<name>A0A840X5E7_9RHOB</name>
<reference evidence="2 3" key="1">
    <citation type="submission" date="2020-08" db="EMBL/GenBank/DDBJ databases">
        <title>Genomic Encyclopedia of Type Strains, Phase IV (KMG-IV): sequencing the most valuable type-strain genomes for metagenomic binning, comparative biology and taxonomic classification.</title>
        <authorList>
            <person name="Goeker M."/>
        </authorList>
    </citation>
    <scope>NUCLEOTIDE SEQUENCE [LARGE SCALE GENOMIC DNA]</scope>
    <source>
        <strain evidence="2 3">DSM 103377</strain>
    </source>
</reference>
<protein>
    <submittedName>
        <fullName evidence="2">Putative membrane protein</fullName>
    </submittedName>
</protein>
<evidence type="ECO:0000313" key="3">
    <source>
        <dbReference type="Proteomes" id="UP000553766"/>
    </source>
</evidence>
<keyword evidence="1" id="KW-0812">Transmembrane</keyword>
<proteinExistence type="predicted"/>
<sequence length="121" mass="13630">MRDLAAIQTATRLVVRGDLIFTTPAGVVQIVSGTLLIIEAGWTLDTPWLWVALVLFGFAGLCWLPVMWIQIRMRRLAQDATHLSQLPVAYWRLFNQWVVLGALAFPALIVVFWLMIAKPSL</sequence>
<feature type="transmembrane region" description="Helical" evidence="1">
    <location>
        <begin position="90"/>
        <end position="116"/>
    </location>
</feature>
<evidence type="ECO:0000256" key="1">
    <source>
        <dbReference type="SAM" id="Phobius"/>
    </source>
</evidence>
<feature type="transmembrane region" description="Helical" evidence="1">
    <location>
        <begin position="20"/>
        <end position="42"/>
    </location>
</feature>
<keyword evidence="3" id="KW-1185">Reference proteome</keyword>
<feature type="transmembrane region" description="Helical" evidence="1">
    <location>
        <begin position="48"/>
        <end position="69"/>
    </location>
</feature>
<dbReference type="InterPro" id="IPR018729">
    <property type="entry name" value="DUF2269_transmembrane"/>
</dbReference>